<sequence length="217" mass="25125">MEAQIEQLEQRLSKIILFSKDEIKSASQRLNAALIGKFFGRGFPIDYVEKEMWICWNLQGEFHISAMSKGLMLFQCPSKEAKNQILAKGPWSLARQLLALEPWGPKFRSGRDTINQLRVWFHLPDLPLELWEECKILKIASQVGVPMFLSEWTLNSSRLGYAWVCVLLDALRPICPRVRIMIHDDVMWQQFSYEELSNIYYNCGHIGVTLMPATVHP</sequence>
<reference evidence="3" key="1">
    <citation type="submission" date="2025-08" db="UniProtKB">
        <authorList>
            <consortium name="RefSeq"/>
        </authorList>
    </citation>
    <scope>IDENTIFICATION</scope>
</reference>
<dbReference type="PANTHER" id="PTHR31286:SF180">
    <property type="entry name" value="OS10G0362600 PROTEIN"/>
    <property type="match status" value="1"/>
</dbReference>
<name>A0A6I9QHS8_ELAGV</name>
<gene>
    <name evidence="3" type="primary">LOC105035800</name>
</gene>
<feature type="domain" description="DUF4283" evidence="1">
    <location>
        <begin position="28"/>
        <end position="108"/>
    </location>
</feature>
<evidence type="ECO:0000313" key="3">
    <source>
        <dbReference type="RefSeq" id="XP_010909802.1"/>
    </source>
</evidence>
<dbReference type="InParanoid" id="A0A6I9QHS8"/>
<accession>A0A6I9QHS8</accession>
<keyword evidence="2" id="KW-1185">Reference proteome</keyword>
<dbReference type="InterPro" id="IPR025558">
    <property type="entry name" value="DUF4283"/>
</dbReference>
<dbReference type="PANTHER" id="PTHR31286">
    <property type="entry name" value="GLYCINE-RICH CELL WALL STRUCTURAL PROTEIN 1.8-LIKE"/>
    <property type="match status" value="1"/>
</dbReference>
<dbReference type="AlphaFoldDB" id="A0A6I9QHS8"/>
<dbReference type="Pfam" id="PF14111">
    <property type="entry name" value="DUF4283"/>
    <property type="match status" value="1"/>
</dbReference>
<dbReference type="KEGG" id="egu:105035800"/>
<dbReference type="GeneID" id="105035800"/>
<dbReference type="Proteomes" id="UP000504607">
    <property type="component" value="Unplaced"/>
</dbReference>
<protein>
    <submittedName>
        <fullName evidence="3">Uncharacterized protein LOC105035800</fullName>
    </submittedName>
</protein>
<dbReference type="RefSeq" id="XP_010909802.1">
    <property type="nucleotide sequence ID" value="XM_010911500.1"/>
</dbReference>
<organism evidence="2 3">
    <name type="scientific">Elaeis guineensis var. tenera</name>
    <name type="common">Oil palm</name>
    <dbReference type="NCBI Taxonomy" id="51953"/>
    <lineage>
        <taxon>Eukaryota</taxon>
        <taxon>Viridiplantae</taxon>
        <taxon>Streptophyta</taxon>
        <taxon>Embryophyta</taxon>
        <taxon>Tracheophyta</taxon>
        <taxon>Spermatophyta</taxon>
        <taxon>Magnoliopsida</taxon>
        <taxon>Liliopsida</taxon>
        <taxon>Arecaceae</taxon>
        <taxon>Arecoideae</taxon>
        <taxon>Cocoseae</taxon>
        <taxon>Elaeidinae</taxon>
        <taxon>Elaeis</taxon>
    </lineage>
</organism>
<proteinExistence type="predicted"/>
<dbReference type="OrthoDB" id="786973at2759"/>
<evidence type="ECO:0000313" key="2">
    <source>
        <dbReference type="Proteomes" id="UP000504607"/>
    </source>
</evidence>
<evidence type="ECO:0000259" key="1">
    <source>
        <dbReference type="Pfam" id="PF14111"/>
    </source>
</evidence>
<dbReference type="InterPro" id="IPR040256">
    <property type="entry name" value="At4g02000-like"/>
</dbReference>